<dbReference type="STRING" id="4781.A0A0P1A9A7"/>
<organism evidence="11 12">
    <name type="scientific">Plasmopara halstedii</name>
    <name type="common">Downy mildew of sunflower</name>
    <dbReference type="NCBI Taxonomy" id="4781"/>
    <lineage>
        <taxon>Eukaryota</taxon>
        <taxon>Sar</taxon>
        <taxon>Stramenopiles</taxon>
        <taxon>Oomycota</taxon>
        <taxon>Peronosporomycetes</taxon>
        <taxon>Peronosporales</taxon>
        <taxon>Peronosporaceae</taxon>
        <taxon>Plasmopara</taxon>
    </lineage>
</organism>
<evidence type="ECO:0000256" key="4">
    <source>
        <dbReference type="ARBA" id="ARBA00022801"/>
    </source>
</evidence>
<dbReference type="InterPro" id="IPR057670">
    <property type="entry name" value="SH3_retrovirus"/>
</dbReference>
<dbReference type="GO" id="GO:0003887">
    <property type="term" value="F:DNA-directed DNA polymerase activity"/>
    <property type="evidence" value="ECO:0007669"/>
    <property type="project" value="UniProtKB-KW"/>
</dbReference>
<dbReference type="AlphaFoldDB" id="A0A0P1A9A7"/>
<keyword evidence="9" id="KW-0233">DNA recombination</keyword>
<keyword evidence="7" id="KW-0695">RNA-directed DNA polymerase</keyword>
<dbReference type="GO" id="GO:0015074">
    <property type="term" value="P:DNA integration"/>
    <property type="evidence" value="ECO:0007669"/>
    <property type="project" value="UniProtKB-KW"/>
</dbReference>
<evidence type="ECO:0000313" key="11">
    <source>
        <dbReference type="EMBL" id="CEG36660.1"/>
    </source>
</evidence>
<dbReference type="EMBL" id="CCYD01000217">
    <property type="protein sequence ID" value="CEG36660.1"/>
    <property type="molecule type" value="Genomic_DNA"/>
</dbReference>
<evidence type="ECO:0000256" key="5">
    <source>
        <dbReference type="ARBA" id="ARBA00022842"/>
    </source>
</evidence>
<feature type="domain" description="Retroviral polymerase SH3-like" evidence="10">
    <location>
        <begin position="56"/>
        <end position="111"/>
    </location>
</feature>
<dbReference type="GO" id="GO:0016787">
    <property type="term" value="F:hydrolase activity"/>
    <property type="evidence" value="ECO:0007669"/>
    <property type="project" value="UniProtKB-KW"/>
</dbReference>
<dbReference type="InterPro" id="IPR039537">
    <property type="entry name" value="Retrotran_Ty1/copia-like"/>
</dbReference>
<dbReference type="Pfam" id="PF25597">
    <property type="entry name" value="SH3_retrovirus"/>
    <property type="match status" value="1"/>
</dbReference>
<dbReference type="GO" id="GO:0003964">
    <property type="term" value="F:RNA-directed DNA polymerase activity"/>
    <property type="evidence" value="ECO:0007669"/>
    <property type="project" value="UniProtKB-KW"/>
</dbReference>
<evidence type="ECO:0000256" key="1">
    <source>
        <dbReference type="ARBA" id="ARBA00022722"/>
    </source>
</evidence>
<dbReference type="RefSeq" id="XP_024573029.1">
    <property type="nucleotide sequence ID" value="XM_024721898.1"/>
</dbReference>
<keyword evidence="5" id="KW-0460">Magnesium</keyword>
<keyword evidence="1" id="KW-0540">Nuclease</keyword>
<dbReference type="PANTHER" id="PTHR42648">
    <property type="entry name" value="TRANSPOSASE, PUTATIVE-RELATED"/>
    <property type="match status" value="1"/>
</dbReference>
<dbReference type="Proteomes" id="UP000054928">
    <property type="component" value="Unassembled WGS sequence"/>
</dbReference>
<evidence type="ECO:0000259" key="10">
    <source>
        <dbReference type="Pfam" id="PF25597"/>
    </source>
</evidence>
<dbReference type="GO" id="GO:0004519">
    <property type="term" value="F:endonuclease activity"/>
    <property type="evidence" value="ECO:0007669"/>
    <property type="project" value="UniProtKB-KW"/>
</dbReference>
<evidence type="ECO:0000313" key="12">
    <source>
        <dbReference type="Proteomes" id="UP000054928"/>
    </source>
</evidence>
<dbReference type="PANTHER" id="PTHR42648:SF11">
    <property type="entry name" value="TRANSPOSON TY4-P GAG-POL POLYPROTEIN"/>
    <property type="match status" value="1"/>
</dbReference>
<name>A0A0P1A9A7_PLAHL</name>
<keyword evidence="3" id="KW-0255">Endonuclease</keyword>
<dbReference type="GeneID" id="36398384"/>
<evidence type="ECO:0000256" key="8">
    <source>
        <dbReference type="ARBA" id="ARBA00022932"/>
    </source>
</evidence>
<dbReference type="GO" id="GO:0046872">
    <property type="term" value="F:metal ion binding"/>
    <property type="evidence" value="ECO:0007669"/>
    <property type="project" value="UniProtKB-KW"/>
</dbReference>
<evidence type="ECO:0000256" key="2">
    <source>
        <dbReference type="ARBA" id="ARBA00022723"/>
    </source>
</evidence>
<evidence type="ECO:0000256" key="6">
    <source>
        <dbReference type="ARBA" id="ARBA00022908"/>
    </source>
</evidence>
<keyword evidence="2" id="KW-0479">Metal-binding</keyword>
<evidence type="ECO:0000256" key="3">
    <source>
        <dbReference type="ARBA" id="ARBA00022759"/>
    </source>
</evidence>
<reference evidence="12" key="1">
    <citation type="submission" date="2014-09" db="EMBL/GenBank/DDBJ databases">
        <authorList>
            <person name="Sharma Rahul"/>
            <person name="Thines Marco"/>
        </authorList>
    </citation>
    <scope>NUCLEOTIDE SEQUENCE [LARGE SCALE GENOMIC DNA]</scope>
</reference>
<keyword evidence="12" id="KW-1185">Reference proteome</keyword>
<dbReference type="OMA" id="HIRIFES"/>
<keyword evidence="8" id="KW-0548">Nucleotidyltransferase</keyword>
<accession>A0A0P1A9A7</accession>
<evidence type="ECO:0000256" key="7">
    <source>
        <dbReference type="ARBA" id="ARBA00022918"/>
    </source>
</evidence>
<protein>
    <submittedName>
        <fullName evidence="11">Polyprotein</fullName>
    </submittedName>
</protein>
<keyword evidence="6" id="KW-0229">DNA integration</keyword>
<keyword evidence="8" id="KW-0808">Transferase</keyword>
<evidence type="ECO:0000256" key="9">
    <source>
        <dbReference type="ARBA" id="ARBA00023172"/>
    </source>
</evidence>
<dbReference type="GO" id="GO:0006310">
    <property type="term" value="P:DNA recombination"/>
    <property type="evidence" value="ECO:0007669"/>
    <property type="project" value="UniProtKB-KW"/>
</dbReference>
<proteinExistence type="predicted"/>
<keyword evidence="4" id="KW-0378">Hydrolase</keyword>
<sequence length="126" mass="14363">MLHYKSVSTEWWVEAVCTPVYITDGSSNTAHPNITPYELAFKMKPQMDYLRVFGSHGYAHIDDVKRTKLEPKSFKCMFLGYAVNVTGNRVFDLENAKIKVICSVKLDEREVGGIDDTQEVMPVRIT</sequence>
<dbReference type="OrthoDB" id="166668at2759"/>
<keyword evidence="8" id="KW-0239">DNA-directed DNA polymerase</keyword>